<dbReference type="AlphaFoldDB" id="A0A430KV41"/>
<feature type="transmembrane region" description="Helical" evidence="6">
    <location>
        <begin position="130"/>
        <end position="148"/>
    </location>
</feature>
<feature type="transmembrane region" description="Helical" evidence="6">
    <location>
        <begin position="244"/>
        <end position="261"/>
    </location>
</feature>
<dbReference type="PANTHER" id="PTHR32322">
    <property type="entry name" value="INNER MEMBRANE TRANSPORTER"/>
    <property type="match status" value="1"/>
</dbReference>
<dbReference type="GO" id="GO:0005886">
    <property type="term" value="C:plasma membrane"/>
    <property type="evidence" value="ECO:0007669"/>
    <property type="project" value="UniProtKB-SubCell"/>
</dbReference>
<dbReference type="EMBL" id="RQXW01000001">
    <property type="protein sequence ID" value="RTE67385.1"/>
    <property type="molecule type" value="Genomic_DNA"/>
</dbReference>
<evidence type="ECO:0000256" key="2">
    <source>
        <dbReference type="ARBA" id="ARBA00022475"/>
    </source>
</evidence>
<dbReference type="Proteomes" id="UP000283087">
    <property type="component" value="Unassembled WGS sequence"/>
</dbReference>
<proteinExistence type="predicted"/>
<dbReference type="InterPro" id="IPR050638">
    <property type="entry name" value="AA-Vitamin_Transporters"/>
</dbReference>
<keyword evidence="2" id="KW-1003">Cell membrane</keyword>
<evidence type="ECO:0000256" key="5">
    <source>
        <dbReference type="ARBA" id="ARBA00023136"/>
    </source>
</evidence>
<feature type="transmembrane region" description="Helical" evidence="6">
    <location>
        <begin position="267"/>
        <end position="284"/>
    </location>
</feature>
<organism evidence="8 9">
    <name type="scientific">Amphritea opalescens</name>
    <dbReference type="NCBI Taxonomy" id="2490544"/>
    <lineage>
        <taxon>Bacteria</taxon>
        <taxon>Pseudomonadati</taxon>
        <taxon>Pseudomonadota</taxon>
        <taxon>Gammaproteobacteria</taxon>
        <taxon>Oceanospirillales</taxon>
        <taxon>Oceanospirillaceae</taxon>
        <taxon>Amphritea</taxon>
    </lineage>
</organism>
<dbReference type="InterPro" id="IPR000620">
    <property type="entry name" value="EamA_dom"/>
</dbReference>
<evidence type="ECO:0000313" key="8">
    <source>
        <dbReference type="EMBL" id="RTE67385.1"/>
    </source>
</evidence>
<feature type="domain" description="EamA" evidence="7">
    <location>
        <begin position="154"/>
        <end position="284"/>
    </location>
</feature>
<evidence type="ECO:0000256" key="4">
    <source>
        <dbReference type="ARBA" id="ARBA00022989"/>
    </source>
</evidence>
<dbReference type="Pfam" id="PF00892">
    <property type="entry name" value="EamA"/>
    <property type="match status" value="2"/>
</dbReference>
<keyword evidence="4 6" id="KW-1133">Transmembrane helix</keyword>
<name>A0A430KV41_9GAMM</name>
<evidence type="ECO:0000256" key="3">
    <source>
        <dbReference type="ARBA" id="ARBA00022692"/>
    </source>
</evidence>
<feature type="transmembrane region" description="Helical" evidence="6">
    <location>
        <begin position="184"/>
        <end position="202"/>
    </location>
</feature>
<gene>
    <name evidence="8" type="ORF">EH243_00065</name>
</gene>
<comment type="caution">
    <text evidence="8">The sequence shown here is derived from an EMBL/GenBank/DDBJ whole genome shotgun (WGS) entry which is preliminary data.</text>
</comment>
<feature type="transmembrane region" description="Helical" evidence="6">
    <location>
        <begin position="102"/>
        <end position="118"/>
    </location>
</feature>
<reference evidence="8 9" key="1">
    <citation type="submission" date="2018-11" db="EMBL/GenBank/DDBJ databases">
        <title>The draft genome sequence of Amphritea opalescens ANRC-JH13T.</title>
        <authorList>
            <person name="Fang Z."/>
            <person name="Zhang Y."/>
            <person name="Han X."/>
        </authorList>
    </citation>
    <scope>NUCLEOTIDE SEQUENCE [LARGE SCALE GENOMIC DNA]</scope>
    <source>
        <strain evidence="8 9">ANRC-JH13</strain>
    </source>
</reference>
<keyword evidence="3 6" id="KW-0812">Transmembrane</keyword>
<comment type="subcellular location">
    <subcellularLocation>
        <location evidence="1">Cell membrane</location>
        <topology evidence="1">Multi-pass membrane protein</topology>
    </subcellularLocation>
</comment>
<dbReference type="SUPFAM" id="SSF103481">
    <property type="entry name" value="Multidrug resistance efflux transporter EmrE"/>
    <property type="match status" value="2"/>
</dbReference>
<evidence type="ECO:0000313" key="9">
    <source>
        <dbReference type="Proteomes" id="UP000283087"/>
    </source>
</evidence>
<dbReference type="RefSeq" id="WP_126156595.1">
    <property type="nucleotide sequence ID" value="NZ_RQXW01000001.1"/>
</dbReference>
<feature type="transmembrane region" description="Helical" evidence="6">
    <location>
        <begin position="154"/>
        <end position="172"/>
    </location>
</feature>
<feature type="transmembrane region" description="Helical" evidence="6">
    <location>
        <begin position="208"/>
        <end position="232"/>
    </location>
</feature>
<evidence type="ECO:0000256" key="1">
    <source>
        <dbReference type="ARBA" id="ARBA00004651"/>
    </source>
</evidence>
<dbReference type="PANTHER" id="PTHR32322:SF18">
    <property type="entry name" value="S-ADENOSYLMETHIONINE_S-ADENOSYLHOMOCYSTEINE TRANSPORTER"/>
    <property type="match status" value="1"/>
</dbReference>
<evidence type="ECO:0000259" key="7">
    <source>
        <dbReference type="Pfam" id="PF00892"/>
    </source>
</evidence>
<keyword evidence="5 6" id="KW-0472">Membrane</keyword>
<feature type="domain" description="EamA" evidence="7">
    <location>
        <begin position="5"/>
        <end position="140"/>
    </location>
</feature>
<sequence>MNRTSLILALAVVLMWSTVATAFKLTLDLISPLQMLWIAVATSSTILLIATVLQKKLPLACQYLRQSGGYFLLLALLNPTLYYLILFAAYDRLPAQQAQALNYTWAVVLSIMAVPFLGQTFTLKKLISIILAYSGVIVIATQGNLLALDFKNPLGVALGVGSSVFFASYWILTTRKPRDAVVSLLLCFGLSLPMLSVLLVIQGEVTAIPWQAVAGGIYIGAFEMGFAFLLWMQAMRMTDNTAQLSNLVYLSPPLSLILLSTLADEPVMVSTIIGLVLIISGVLFQQLKGKSSSATD</sequence>
<dbReference type="InterPro" id="IPR037185">
    <property type="entry name" value="EmrE-like"/>
</dbReference>
<protein>
    <submittedName>
        <fullName evidence="8">DMT family transporter</fullName>
    </submittedName>
</protein>
<evidence type="ECO:0000256" key="6">
    <source>
        <dbReference type="SAM" id="Phobius"/>
    </source>
</evidence>
<feature type="transmembrane region" description="Helical" evidence="6">
    <location>
        <begin position="32"/>
        <end position="50"/>
    </location>
</feature>
<feature type="transmembrane region" description="Helical" evidence="6">
    <location>
        <begin position="70"/>
        <end position="90"/>
    </location>
</feature>
<keyword evidence="9" id="KW-1185">Reference proteome</keyword>
<dbReference type="OrthoDB" id="5729944at2"/>
<accession>A0A430KV41</accession>